<dbReference type="AlphaFoldDB" id="Q6SHN7"/>
<dbReference type="GO" id="GO:0006412">
    <property type="term" value="P:translation"/>
    <property type="evidence" value="ECO:0007669"/>
    <property type="project" value="UniProtKB-UniRule"/>
</dbReference>
<dbReference type="PANTHER" id="PTHR10458">
    <property type="entry name" value="PEPTIDE DEFORMYLASE"/>
    <property type="match status" value="1"/>
</dbReference>
<dbReference type="Gene3D" id="3.90.45.10">
    <property type="entry name" value="Peptide deformylase"/>
    <property type="match status" value="1"/>
</dbReference>
<evidence type="ECO:0000313" key="3">
    <source>
        <dbReference type="EMBL" id="AAR37584.1"/>
    </source>
</evidence>
<reference evidence="3" key="2">
    <citation type="submission" date="2003-12" db="EMBL/GenBank/DDBJ databases">
        <title>Monterey Bay Coastal Ocean Microbial Observatory environmental clone sequencing.</title>
        <authorList>
            <person name="DeLong E.F."/>
        </authorList>
    </citation>
    <scope>NUCLEOTIDE SEQUENCE</scope>
</reference>
<feature type="binding site" evidence="2">
    <location>
        <position position="151"/>
    </location>
    <ligand>
        <name>Fe cation</name>
        <dbReference type="ChEBI" id="CHEBI:24875"/>
    </ligand>
</feature>
<dbReference type="PRINTS" id="PR01576">
    <property type="entry name" value="PDEFORMYLASE"/>
</dbReference>
<evidence type="ECO:0000256" key="2">
    <source>
        <dbReference type="HAMAP-Rule" id="MF_00163"/>
    </source>
</evidence>
<dbReference type="PIRSF" id="PIRSF004749">
    <property type="entry name" value="Pep_def"/>
    <property type="match status" value="1"/>
</dbReference>
<dbReference type="NCBIfam" id="NF001159">
    <property type="entry name" value="PRK00150.1-3"/>
    <property type="match status" value="1"/>
</dbReference>
<dbReference type="SUPFAM" id="SSF56420">
    <property type="entry name" value="Peptide deformylase"/>
    <property type="match status" value="1"/>
</dbReference>
<keyword evidence="2" id="KW-0408">Iron</keyword>
<keyword evidence="2" id="KW-0479">Metal-binding</keyword>
<gene>
    <name evidence="2 3" type="primary">def</name>
    <name evidence="3" type="ORF">MBMO_EBAC750-11E01.27</name>
</gene>
<comment type="cofactor">
    <cofactor evidence="2">
        <name>Fe(2+)</name>
        <dbReference type="ChEBI" id="CHEBI:29033"/>
    </cofactor>
    <text evidence="2">Binds 1 Fe(2+) ion.</text>
</comment>
<keyword evidence="2" id="KW-0648">Protein biosynthesis</keyword>
<evidence type="ECO:0000256" key="1">
    <source>
        <dbReference type="ARBA" id="ARBA00010759"/>
    </source>
</evidence>
<keyword evidence="2 3" id="KW-0378">Hydrolase</keyword>
<feature type="binding site" evidence="2">
    <location>
        <position position="147"/>
    </location>
    <ligand>
        <name>Fe cation</name>
        <dbReference type="ChEBI" id="CHEBI:24875"/>
    </ligand>
</feature>
<comment type="similarity">
    <text evidence="1 2">Belongs to the polypeptide deformylase family.</text>
</comment>
<dbReference type="GO" id="GO:0042586">
    <property type="term" value="F:peptide deformylase activity"/>
    <property type="evidence" value="ECO:0007669"/>
    <property type="project" value="UniProtKB-UniRule"/>
</dbReference>
<dbReference type="NCBIfam" id="TIGR00079">
    <property type="entry name" value="pept_deformyl"/>
    <property type="match status" value="1"/>
</dbReference>
<dbReference type="EC" id="3.5.1.88" evidence="2"/>
<dbReference type="PANTHER" id="PTHR10458:SF22">
    <property type="entry name" value="PEPTIDE DEFORMYLASE"/>
    <property type="match status" value="1"/>
</dbReference>
<dbReference type="Pfam" id="PF01327">
    <property type="entry name" value="Pep_deformylase"/>
    <property type="match status" value="1"/>
</dbReference>
<reference evidence="3" key="1">
    <citation type="submission" date="2003-11" db="EMBL/GenBank/DDBJ databases">
        <authorList>
            <person name="Heidelberg J.F."/>
            <person name="Eisen J.A."/>
            <person name="Nelson W.C."/>
            <person name="DeLong E.F."/>
        </authorList>
    </citation>
    <scope>NUCLEOTIDE SEQUENCE</scope>
</reference>
<accession>Q6SHN7</accession>
<sequence length="185" mass="21257">MALRKILTEPNKLLREKSLTVKEVDEDLQKLMNDMLETMYAAPGIGLAAIQVGVPKRVIVLDIGWRDKPESTNDEKQDERKNPIYFVNPEIITKSTNNSTYEEGCLSVPGQFAEIDRPDKCHIKYLDYYGQPKELMAEGMFATCIQHEIDHLEGILFIDYLSKLKKSMIVKKLAKQKEQLDRIVI</sequence>
<proteinExistence type="inferred from homology"/>
<feature type="binding site" evidence="2">
    <location>
        <position position="105"/>
    </location>
    <ligand>
        <name>Fe cation</name>
        <dbReference type="ChEBI" id="CHEBI:24875"/>
    </ligand>
</feature>
<protein>
    <recommendedName>
        <fullName evidence="2">Peptide deformylase</fullName>
        <shortName evidence="2">PDF</shortName>
        <ecNumber evidence="2">3.5.1.88</ecNumber>
    </recommendedName>
    <alternativeName>
        <fullName evidence="2">Polypeptide deformylase</fullName>
    </alternativeName>
</protein>
<dbReference type="GO" id="GO:0046872">
    <property type="term" value="F:metal ion binding"/>
    <property type="evidence" value="ECO:0007669"/>
    <property type="project" value="UniProtKB-KW"/>
</dbReference>
<comment type="function">
    <text evidence="2">Removes the formyl group from the N-terminal Met of newly synthesized proteins. Requires at least a dipeptide for an efficient rate of reaction. N-terminal L-methionine is a prerequisite for activity but the enzyme has broad specificity at other positions.</text>
</comment>
<dbReference type="HAMAP" id="MF_00163">
    <property type="entry name" value="Pep_deformylase"/>
    <property type="match status" value="1"/>
</dbReference>
<dbReference type="InterPro" id="IPR023635">
    <property type="entry name" value="Peptide_deformylase"/>
</dbReference>
<dbReference type="EMBL" id="AY458633">
    <property type="protein sequence ID" value="AAR37584.1"/>
    <property type="molecule type" value="Genomic_DNA"/>
</dbReference>
<dbReference type="CDD" id="cd00487">
    <property type="entry name" value="Pep_deformylase"/>
    <property type="match status" value="1"/>
</dbReference>
<feature type="active site" evidence="2">
    <location>
        <position position="148"/>
    </location>
</feature>
<dbReference type="InterPro" id="IPR036821">
    <property type="entry name" value="Peptide_deformylase_sf"/>
</dbReference>
<comment type="catalytic activity">
    <reaction evidence="2">
        <text>N-terminal N-formyl-L-methionyl-[peptide] + H2O = N-terminal L-methionyl-[peptide] + formate</text>
        <dbReference type="Rhea" id="RHEA:24420"/>
        <dbReference type="Rhea" id="RHEA-COMP:10639"/>
        <dbReference type="Rhea" id="RHEA-COMP:10640"/>
        <dbReference type="ChEBI" id="CHEBI:15377"/>
        <dbReference type="ChEBI" id="CHEBI:15740"/>
        <dbReference type="ChEBI" id="CHEBI:49298"/>
        <dbReference type="ChEBI" id="CHEBI:64731"/>
        <dbReference type="EC" id="3.5.1.88"/>
    </reaction>
</comment>
<name>Q6SHN7_9BACT</name>
<organism evidence="3">
    <name type="scientific">uncultured marine bacterium 313</name>
    <dbReference type="NCBI Taxonomy" id="257386"/>
    <lineage>
        <taxon>Bacteria</taxon>
        <taxon>environmental samples</taxon>
    </lineage>
</organism>